<name>A0ABD6EYR2_9BILA</name>
<comment type="caution">
    <text evidence="2">The sequence shown here is derived from an EMBL/GenBank/DDBJ whole genome shotgun (WGS) entry which is preliminary data.</text>
</comment>
<dbReference type="InterPro" id="IPR036213">
    <property type="entry name" value="Calpain_III_sf"/>
</dbReference>
<protein>
    <recommendedName>
        <fullName evidence="1">Peptidase C2 calpain large subunit domain-containing protein</fullName>
    </recommendedName>
</protein>
<dbReference type="AlphaFoldDB" id="A0ABD6EYR2"/>
<evidence type="ECO:0000313" key="3">
    <source>
        <dbReference type="Proteomes" id="UP001608902"/>
    </source>
</evidence>
<sequence length="86" mass="9993">MFRNLIQVSCRFRLTGGSYVVIPSTFHPDINGDFMLRIYTNGSFSILSQQAVTEQRFHIYLKASEINFPNETAHWHFILSVTIRLV</sequence>
<keyword evidence="3" id="KW-1185">Reference proteome</keyword>
<dbReference type="Pfam" id="PF01067">
    <property type="entry name" value="Calpain_III"/>
    <property type="match status" value="1"/>
</dbReference>
<proteinExistence type="predicted"/>
<dbReference type="EMBL" id="JBGFUD010019011">
    <property type="protein sequence ID" value="MFH4984595.1"/>
    <property type="molecule type" value="Genomic_DNA"/>
</dbReference>
<evidence type="ECO:0000313" key="2">
    <source>
        <dbReference type="EMBL" id="MFH4984595.1"/>
    </source>
</evidence>
<dbReference type="Gene3D" id="2.60.120.380">
    <property type="match status" value="1"/>
</dbReference>
<evidence type="ECO:0000259" key="1">
    <source>
        <dbReference type="Pfam" id="PF01067"/>
    </source>
</evidence>
<dbReference type="SUPFAM" id="SSF49758">
    <property type="entry name" value="Calpain large subunit, middle domain (domain III)"/>
    <property type="match status" value="1"/>
</dbReference>
<dbReference type="InterPro" id="IPR022682">
    <property type="entry name" value="Calpain_domain_III"/>
</dbReference>
<dbReference type="Proteomes" id="UP001608902">
    <property type="component" value="Unassembled WGS sequence"/>
</dbReference>
<feature type="domain" description="Peptidase C2 calpain large subunit" evidence="1">
    <location>
        <begin position="2"/>
        <end position="39"/>
    </location>
</feature>
<organism evidence="2 3">
    <name type="scientific">Gnathostoma spinigerum</name>
    <dbReference type="NCBI Taxonomy" id="75299"/>
    <lineage>
        <taxon>Eukaryota</taxon>
        <taxon>Metazoa</taxon>
        <taxon>Ecdysozoa</taxon>
        <taxon>Nematoda</taxon>
        <taxon>Chromadorea</taxon>
        <taxon>Rhabditida</taxon>
        <taxon>Spirurina</taxon>
        <taxon>Gnathostomatomorpha</taxon>
        <taxon>Gnathostomatoidea</taxon>
        <taxon>Gnathostomatidae</taxon>
        <taxon>Gnathostoma</taxon>
    </lineage>
</organism>
<reference evidence="2 3" key="1">
    <citation type="submission" date="2024-08" db="EMBL/GenBank/DDBJ databases">
        <title>Gnathostoma spinigerum genome.</title>
        <authorList>
            <person name="Gonzalez-Bertolin B."/>
            <person name="Monzon S."/>
            <person name="Zaballos A."/>
            <person name="Jimenez P."/>
            <person name="Dekumyoy P."/>
            <person name="Varona S."/>
            <person name="Cuesta I."/>
            <person name="Sumanam S."/>
            <person name="Adisakwattana P."/>
            <person name="Gasser R.B."/>
            <person name="Hernandez-Gonzalez A."/>
            <person name="Young N.D."/>
            <person name="Perteguer M.J."/>
        </authorList>
    </citation>
    <scope>NUCLEOTIDE SEQUENCE [LARGE SCALE GENOMIC DNA]</scope>
    <source>
        <strain evidence="2">AL3</strain>
        <tissue evidence="2">Liver</tissue>
    </source>
</reference>
<gene>
    <name evidence="2" type="ORF">AB6A40_011304</name>
</gene>
<accession>A0ABD6EYR2</accession>